<evidence type="ECO:0000313" key="1">
    <source>
        <dbReference type="EMBL" id="KAG5617856.1"/>
    </source>
</evidence>
<gene>
    <name evidence="1" type="ORF">H5410_017680</name>
</gene>
<keyword evidence="2" id="KW-1185">Reference proteome</keyword>
<reference evidence="1 2" key="1">
    <citation type="submission" date="2020-09" db="EMBL/GenBank/DDBJ databases">
        <title>De no assembly of potato wild relative species, Solanum commersonii.</title>
        <authorList>
            <person name="Cho K."/>
        </authorList>
    </citation>
    <scope>NUCLEOTIDE SEQUENCE [LARGE SCALE GENOMIC DNA]</scope>
    <source>
        <strain evidence="1">LZ3.2</strain>
        <tissue evidence="1">Leaf</tissue>
    </source>
</reference>
<name>A0A9J6A063_SOLCO</name>
<evidence type="ECO:0000313" key="2">
    <source>
        <dbReference type="Proteomes" id="UP000824120"/>
    </source>
</evidence>
<dbReference type="AlphaFoldDB" id="A0A9J6A063"/>
<comment type="caution">
    <text evidence="1">The sequence shown here is derived from an EMBL/GenBank/DDBJ whole genome shotgun (WGS) entry which is preliminary data.</text>
</comment>
<protein>
    <submittedName>
        <fullName evidence="1">Uncharacterized protein</fullName>
    </submittedName>
</protein>
<dbReference type="EMBL" id="JACXVP010000003">
    <property type="protein sequence ID" value="KAG5617856.1"/>
    <property type="molecule type" value="Genomic_DNA"/>
</dbReference>
<proteinExistence type="predicted"/>
<organism evidence="1 2">
    <name type="scientific">Solanum commersonii</name>
    <name type="common">Commerson's wild potato</name>
    <name type="synonym">Commerson's nightshade</name>
    <dbReference type="NCBI Taxonomy" id="4109"/>
    <lineage>
        <taxon>Eukaryota</taxon>
        <taxon>Viridiplantae</taxon>
        <taxon>Streptophyta</taxon>
        <taxon>Embryophyta</taxon>
        <taxon>Tracheophyta</taxon>
        <taxon>Spermatophyta</taxon>
        <taxon>Magnoliopsida</taxon>
        <taxon>eudicotyledons</taxon>
        <taxon>Gunneridae</taxon>
        <taxon>Pentapetalae</taxon>
        <taxon>asterids</taxon>
        <taxon>lamiids</taxon>
        <taxon>Solanales</taxon>
        <taxon>Solanaceae</taxon>
        <taxon>Solanoideae</taxon>
        <taxon>Solaneae</taxon>
        <taxon>Solanum</taxon>
    </lineage>
</organism>
<sequence>MVLILPRRLGHTSSLRLGKYFTATHTIGNCPFHNSQETYGLIQQKDQLKDKYQPVLSHMIAA</sequence>
<accession>A0A9J6A063</accession>
<dbReference type="Proteomes" id="UP000824120">
    <property type="component" value="Chromosome 3"/>
</dbReference>